<dbReference type="InterPro" id="IPR051071">
    <property type="entry name" value="LRR-bact_E3_ubiq_ligases"/>
</dbReference>
<comment type="PTM">
    <text evidence="14">Ubiquitinated in the presence of host E1 ubiquitin-activating enzyme, E2 ubiquitin-conjugating enzyme and ubiquitin.</text>
</comment>
<keyword evidence="8 14" id="KW-0808">Transferase</keyword>
<proteinExistence type="inferred from homology"/>
<dbReference type="InterPro" id="IPR003591">
    <property type="entry name" value="Leu-rich_rpt_typical-subtyp"/>
</dbReference>
<gene>
    <name evidence="16" type="ORF">H4C44_01185</name>
</gene>
<dbReference type="Pfam" id="PF14496">
    <property type="entry name" value="NEL"/>
    <property type="match status" value="1"/>
</dbReference>
<dbReference type="PANTHER" id="PTHR47114">
    <property type="match status" value="1"/>
</dbReference>
<keyword evidence="12" id="KW-0843">Virulence</keyword>
<sequence>MPSQPVQPWLQHPVERFIANRLPAWLSKASPVGLAALQSALDAHLASQRTLSSATEHLQPLMAFAEARLNGALGLGVPLDRLTWREERRRLRVDLGGIRQFESYFVRVPALEKLLQNFKPRESFFEQTALVRPPIAPEREEQALPATIDAVVAACREADVGKAYQGHLAAIMNAAFERDLALDKRLELALATEIATLKGQLKINEVRMLRQLGRGDTPTHPGSHYVRVGGLQVLGCRVDGALVIELLDSWSIAVGGTGRLLLLKGVLLYLPDDQARPLQYYPDWPTANRALVAAMAAPHYRSAFARRIALSERAGYQALLATRLQDDEPDLQPRRLSTSTPIFEQMAAWHIQRIKADAQYLAVPTEQADSDAAAERLRALEGVGEVLLNLAGLFVPVVGTLLMADMARQLLGQVFEGFSDWSQGHQHEALQHMIQVATSLAVNGAVLGGAYALHSAFVGQLHPVTNEAGQARLWHDDLAPYRQALPAAPLTTLENGLLTDGSGHWWRCDEALYSVREDRNGTWRLLHREGPDVYGPALQTNGERAWRLVTERPLEWQGTARLLARLWPAAQSLAPERLTQILKVADVDEVFLRGLLVEERPLPVQLRDTLERFAVDARIATFFQQLDTTVNDTELLQWCVHELDIDADTLPAQLAQIALHAQSLREGMFEYFSCCHLGADNLQSLLTRDYPGLPHAYTLDVLSHASDAMRAQMERTGRVPLGLAQQARASLQLARLTRAREAFYLRCSYHPDAVALAFALLRRQGFAQSMLNLELRDRSVFGPLQERLLPQAGSQQTLVMVWRDGAFTLYDEQGLPAEREVAEPAGLFEVLAACLPSASRQRLGTTGVSAADSLRLALQGAIPERSSDLLKLLGWREARALGTSMRRLPDGRLGYLLGGGASRLPSASSIEQMLRNRLRGLYPSFSDDDVDRYLGIMVEIDGSPFDSLLLQEQEFRRLNEELQRWMFRVMGPARHARRRLASALLRAWRLEGERVFDAQNNPVGLRLHVADMAVGELPTLPQGSSFGHVAELTLAGLHVPALPPGFLSCFRHLRTLDLSDNALRELPEGLEGMPELNQLILRNNRIRPSAGQVAALLRCVNLRRLDLNDNPLGALQLDVSGLRRLQRLRLRRTGLTSMPSGLQWCARLEYADLRDNQIAELPQALLDAPASVRQVVDVEGNALPTALREQLYAPEIVPVSLMLGEGAEEQAMHAWLGTRAEADQARCREQWRALRSEPGSDAFFELLVGMTQSAEFRLAPEQLGARVWTLVEALSVDRDLREALFALADEPRACADNLANCFSNLEVRYQVLHATQGGEPVATGDARLLLARRLYRLDTVLALARADINSRYADGRWQRGDHAEEEVEVSLAYRTGLAERLNLIGQPRYMLFGALAVVSEADLERACNAVLAGEASEDITRYISQRDFWIDVLRVEHPQDFALIQQQFEQAMEALEERMQQLGSGAYDAQARTLMRNRQEALEALALRLTRERLNRA</sequence>
<comment type="caution">
    <text evidence="16">The sequence shown here is derived from an EMBL/GenBank/DDBJ whole genome shotgun (WGS) entry which is preliminary data.</text>
</comment>
<dbReference type="PANTHER" id="PTHR47114:SF2">
    <property type="entry name" value="OLIGODENDROCYTE-MYELIN GLYCOPROTEIN"/>
    <property type="match status" value="1"/>
</dbReference>
<protein>
    <recommendedName>
        <fullName evidence="5">RING-type E3 ubiquitin transferase</fullName>
        <ecNumber evidence="5">2.3.2.27</ecNumber>
    </recommendedName>
</protein>
<dbReference type="RefSeq" id="WP_182364704.1">
    <property type="nucleotide sequence ID" value="NZ_JACGCU010000001.1"/>
</dbReference>
<evidence type="ECO:0000256" key="14">
    <source>
        <dbReference type="PROSITE-ProRule" id="PRU01398"/>
    </source>
</evidence>
<dbReference type="Pfam" id="PF13855">
    <property type="entry name" value="LRR_8"/>
    <property type="match status" value="1"/>
</dbReference>
<dbReference type="EMBL" id="JACGCU010000001">
    <property type="protein sequence ID" value="MBA6057792.1"/>
    <property type="molecule type" value="Genomic_DNA"/>
</dbReference>
<evidence type="ECO:0000256" key="6">
    <source>
        <dbReference type="ARBA" id="ARBA00022525"/>
    </source>
</evidence>
<keyword evidence="6 14" id="KW-0964">Secreted</keyword>
<name>A0A7W2JF52_9PSED</name>
<evidence type="ECO:0000256" key="8">
    <source>
        <dbReference type="ARBA" id="ARBA00022679"/>
    </source>
</evidence>
<dbReference type="PROSITE" id="PS51450">
    <property type="entry name" value="LRR"/>
    <property type="match status" value="1"/>
</dbReference>
<dbReference type="Proteomes" id="UP000556620">
    <property type="component" value="Unassembled WGS sequence"/>
</dbReference>
<dbReference type="InterPro" id="IPR032675">
    <property type="entry name" value="LRR_dom_sf"/>
</dbReference>
<evidence type="ECO:0000256" key="3">
    <source>
        <dbReference type="ARBA" id="ARBA00004613"/>
    </source>
</evidence>
<dbReference type="PROSITE" id="PS52053">
    <property type="entry name" value="NEL"/>
    <property type="match status" value="1"/>
</dbReference>
<evidence type="ECO:0000259" key="15">
    <source>
        <dbReference type="PROSITE" id="PS52053"/>
    </source>
</evidence>
<dbReference type="Gene3D" id="1.20.58.360">
    <property type="entry name" value="Shigella T3SS effector IpaH defines"/>
    <property type="match status" value="1"/>
</dbReference>
<evidence type="ECO:0000313" key="17">
    <source>
        <dbReference type="Proteomes" id="UP000556620"/>
    </source>
</evidence>
<feature type="domain" description="NEL" evidence="15">
    <location>
        <begin position="1207"/>
        <end position="1497"/>
    </location>
</feature>
<dbReference type="InterPro" id="IPR029487">
    <property type="entry name" value="NEL_dom"/>
</dbReference>
<comment type="subcellular location">
    <subcellularLocation>
        <location evidence="2">Host cytoplasm</location>
    </subcellularLocation>
    <subcellularLocation>
        <location evidence="3">Secreted</location>
    </subcellularLocation>
</comment>
<evidence type="ECO:0000256" key="11">
    <source>
        <dbReference type="ARBA" id="ARBA00022843"/>
    </source>
</evidence>
<dbReference type="EC" id="2.3.2.27" evidence="5"/>
<dbReference type="GO" id="GO:0005576">
    <property type="term" value="C:extracellular region"/>
    <property type="evidence" value="ECO:0007669"/>
    <property type="project" value="UniProtKB-SubCell"/>
</dbReference>
<keyword evidence="10 14" id="KW-0833">Ubl conjugation pathway</keyword>
<accession>A0A7W2JF52</accession>
<evidence type="ECO:0000256" key="5">
    <source>
        <dbReference type="ARBA" id="ARBA00012483"/>
    </source>
</evidence>
<dbReference type="GO" id="GO:0061630">
    <property type="term" value="F:ubiquitin protein ligase activity"/>
    <property type="evidence" value="ECO:0007669"/>
    <property type="project" value="UniProtKB-EC"/>
</dbReference>
<dbReference type="Gene3D" id="3.80.10.10">
    <property type="entry name" value="Ribonuclease Inhibitor"/>
    <property type="match status" value="1"/>
</dbReference>
<evidence type="ECO:0000256" key="7">
    <source>
        <dbReference type="ARBA" id="ARBA00022614"/>
    </source>
</evidence>
<evidence type="ECO:0000256" key="2">
    <source>
        <dbReference type="ARBA" id="ARBA00004192"/>
    </source>
</evidence>
<dbReference type="GO" id="GO:0016567">
    <property type="term" value="P:protein ubiquitination"/>
    <property type="evidence" value="ECO:0007669"/>
    <property type="project" value="InterPro"/>
</dbReference>
<evidence type="ECO:0000256" key="1">
    <source>
        <dbReference type="ARBA" id="ARBA00000900"/>
    </source>
</evidence>
<dbReference type="GO" id="GO:0030430">
    <property type="term" value="C:host cell cytoplasm"/>
    <property type="evidence" value="ECO:0007669"/>
    <property type="project" value="UniProtKB-SubCell"/>
</dbReference>
<evidence type="ECO:0000256" key="9">
    <source>
        <dbReference type="ARBA" id="ARBA00022737"/>
    </source>
</evidence>
<evidence type="ECO:0000256" key="13">
    <source>
        <dbReference type="ARBA" id="ARBA00023200"/>
    </source>
</evidence>
<comment type="catalytic activity">
    <reaction evidence="1">
        <text>S-ubiquitinyl-[E2 ubiquitin-conjugating enzyme]-L-cysteine + [acceptor protein]-L-lysine = [E2 ubiquitin-conjugating enzyme]-L-cysteine + N(6)-ubiquitinyl-[acceptor protein]-L-lysine.</text>
        <dbReference type="EC" id="2.3.2.27"/>
    </reaction>
</comment>
<keyword evidence="9" id="KW-0677">Repeat</keyword>
<dbReference type="SMART" id="SM00369">
    <property type="entry name" value="LRR_TYP"/>
    <property type="match status" value="5"/>
</dbReference>
<evidence type="ECO:0000256" key="4">
    <source>
        <dbReference type="ARBA" id="ARBA00009868"/>
    </source>
</evidence>
<dbReference type="InterPro" id="IPR046673">
    <property type="entry name" value="ToxA_N"/>
</dbReference>
<dbReference type="InterPro" id="IPR001611">
    <property type="entry name" value="Leu-rich_rpt"/>
</dbReference>
<organism evidence="16 17">
    <name type="scientific">Pseudomonas juntendi</name>
    <dbReference type="NCBI Taxonomy" id="2666183"/>
    <lineage>
        <taxon>Bacteria</taxon>
        <taxon>Pseudomonadati</taxon>
        <taxon>Pseudomonadota</taxon>
        <taxon>Gammaproteobacteria</taxon>
        <taxon>Pseudomonadales</taxon>
        <taxon>Pseudomonadaceae</taxon>
        <taxon>Pseudomonas</taxon>
    </lineage>
</organism>
<keyword evidence="11 14" id="KW-0832">Ubl conjugation</keyword>
<reference evidence="16 17" key="1">
    <citation type="submission" date="2020-07" db="EMBL/GenBank/DDBJ databases">
        <title>Diversity of carbapenemase encoding genes among Pseudomonas putida group clinical isolates in a tertiary Brazilian hospital.</title>
        <authorList>
            <person name="Alberto-Lei F."/>
            <person name="Nodari C.S."/>
            <person name="Streling A.P."/>
            <person name="Paulino J.T."/>
            <person name="Bessa-Neto F.O."/>
            <person name="Cayo R."/>
            <person name="Gales A.C."/>
        </authorList>
    </citation>
    <scope>NUCLEOTIDE SEQUENCE [LARGE SCALE GENOMIC DNA]</scope>
    <source>
        <strain evidence="16 17">14535</strain>
    </source>
</reference>
<keyword evidence="7" id="KW-0433">Leucine-rich repeat</keyword>
<keyword evidence="13 14" id="KW-1035">Host cytoplasm</keyword>
<dbReference type="Pfam" id="PF20178">
    <property type="entry name" value="ToxA_N"/>
    <property type="match status" value="1"/>
</dbReference>
<feature type="active site" description="Glycyl thioester intermediate" evidence="14">
    <location>
        <position position="1294"/>
    </location>
</feature>
<comment type="similarity">
    <text evidence="4 14">Belongs to the LRR-containing bacterial E3 ligase family.</text>
</comment>
<dbReference type="SUPFAM" id="SSF52058">
    <property type="entry name" value="L domain-like"/>
    <property type="match status" value="1"/>
</dbReference>
<evidence type="ECO:0000256" key="12">
    <source>
        <dbReference type="ARBA" id="ARBA00023026"/>
    </source>
</evidence>
<evidence type="ECO:0000256" key="10">
    <source>
        <dbReference type="ARBA" id="ARBA00022786"/>
    </source>
</evidence>
<evidence type="ECO:0000313" key="16">
    <source>
        <dbReference type="EMBL" id="MBA6057792.1"/>
    </source>
</evidence>